<reference evidence="4" key="1">
    <citation type="submission" date="2017-02" db="UniProtKB">
        <authorList>
            <consortium name="WormBaseParasite"/>
        </authorList>
    </citation>
    <scope>IDENTIFICATION</scope>
</reference>
<keyword evidence="3" id="KW-1185">Reference proteome</keyword>
<accession>A0A0R3TV69</accession>
<dbReference type="STRING" id="102285.A0A0R3TV69"/>
<dbReference type="EMBL" id="UZAE01013729">
    <property type="protein sequence ID" value="VDO11099.1"/>
    <property type="molecule type" value="Genomic_DNA"/>
</dbReference>
<reference evidence="2 3" key="2">
    <citation type="submission" date="2018-11" db="EMBL/GenBank/DDBJ databases">
        <authorList>
            <consortium name="Pathogen Informatics"/>
        </authorList>
    </citation>
    <scope>NUCLEOTIDE SEQUENCE [LARGE SCALE GENOMIC DNA]</scope>
</reference>
<feature type="compositionally biased region" description="Low complexity" evidence="1">
    <location>
        <begin position="83"/>
        <end position="116"/>
    </location>
</feature>
<protein>
    <submittedName>
        <fullName evidence="4">Killing trait domain-containing protein</fullName>
    </submittedName>
</protein>
<feature type="region of interest" description="Disordered" evidence="1">
    <location>
        <begin position="74"/>
        <end position="172"/>
    </location>
</feature>
<gene>
    <name evidence="2" type="ORF">HNAJ_LOCUS11690</name>
</gene>
<evidence type="ECO:0000313" key="2">
    <source>
        <dbReference type="EMBL" id="VDO11099.1"/>
    </source>
</evidence>
<dbReference type="Proteomes" id="UP000278807">
    <property type="component" value="Unassembled WGS sequence"/>
</dbReference>
<evidence type="ECO:0000313" key="3">
    <source>
        <dbReference type="Proteomes" id="UP000278807"/>
    </source>
</evidence>
<proteinExistence type="predicted"/>
<organism evidence="4">
    <name type="scientific">Rodentolepis nana</name>
    <name type="common">Dwarf tapeworm</name>
    <name type="synonym">Hymenolepis nana</name>
    <dbReference type="NCBI Taxonomy" id="102285"/>
    <lineage>
        <taxon>Eukaryota</taxon>
        <taxon>Metazoa</taxon>
        <taxon>Spiralia</taxon>
        <taxon>Lophotrochozoa</taxon>
        <taxon>Platyhelminthes</taxon>
        <taxon>Cestoda</taxon>
        <taxon>Eucestoda</taxon>
        <taxon>Cyclophyllidea</taxon>
        <taxon>Hymenolepididae</taxon>
        <taxon>Rodentolepis</taxon>
    </lineage>
</organism>
<dbReference type="WBParaSite" id="HNAJ_0001170001-mRNA-1">
    <property type="protein sequence ID" value="HNAJ_0001170001-mRNA-1"/>
    <property type="gene ID" value="HNAJ_0001170001"/>
</dbReference>
<name>A0A0R3TV69_RODNA</name>
<dbReference type="AlphaFoldDB" id="A0A0R3TV69"/>
<evidence type="ECO:0000256" key="1">
    <source>
        <dbReference type="SAM" id="MobiDB-lite"/>
    </source>
</evidence>
<evidence type="ECO:0000313" key="4">
    <source>
        <dbReference type="WBParaSite" id="HNAJ_0001170001-mRNA-1"/>
    </source>
</evidence>
<sequence length="172" mass="17848">MSSASMATAVGSSAVPMSTENIQSTLSAYQQVASLLSYLYNPSLYAAQQLGTSAASANPASAASSLQTQMTGLLSSMFAMRNQQQTQQQQTTTSETPTVTQETPAPAHSPRPSSSRQDPQEVSEELDTTAPVNVEKAPSTSQSEEVGVEGSASVAIENTAGDSDVLDLSKPE</sequence>